<accession>A0A8J4EWS3</accession>
<organism evidence="2 3">
    <name type="scientific">Volvox africanus</name>
    <dbReference type="NCBI Taxonomy" id="51714"/>
    <lineage>
        <taxon>Eukaryota</taxon>
        <taxon>Viridiplantae</taxon>
        <taxon>Chlorophyta</taxon>
        <taxon>core chlorophytes</taxon>
        <taxon>Chlorophyceae</taxon>
        <taxon>CS clade</taxon>
        <taxon>Chlamydomonadales</taxon>
        <taxon>Volvocaceae</taxon>
        <taxon>Volvox</taxon>
    </lineage>
</organism>
<sequence length="142" mass="15311">ARLPSPTGRKKSGASSPSRPPVASTRKQAAPPIQPEGRRKQLSQLNTEPRTCDKREQPGDKLQQAASKGAERKPKQAQEERPKALGEKAQEAAGKSKGKQDYARVEADARRDKRKSGDTADVGGGQVAPRVRDGAPPTKQRE</sequence>
<dbReference type="AlphaFoldDB" id="A0A8J4EWS3"/>
<feature type="non-terminal residue" evidence="2">
    <location>
        <position position="1"/>
    </location>
</feature>
<keyword evidence="3" id="KW-1185">Reference proteome</keyword>
<dbReference type="EMBL" id="BNCO01000010">
    <property type="protein sequence ID" value="GIL51191.1"/>
    <property type="molecule type" value="Genomic_DNA"/>
</dbReference>
<reference evidence="2" key="1">
    <citation type="journal article" date="2021" name="Proc. Natl. Acad. Sci. U.S.A.">
        <title>Three genomes in the algal genus Volvox reveal the fate of a haploid sex-determining region after a transition to homothallism.</title>
        <authorList>
            <person name="Yamamoto K."/>
            <person name="Hamaji T."/>
            <person name="Kawai-Toyooka H."/>
            <person name="Matsuzaki R."/>
            <person name="Takahashi F."/>
            <person name="Nishimura Y."/>
            <person name="Kawachi M."/>
            <person name="Noguchi H."/>
            <person name="Minakuchi Y."/>
            <person name="Umen J.G."/>
            <person name="Toyoda A."/>
            <person name="Nozaki H."/>
        </authorList>
    </citation>
    <scope>NUCLEOTIDE SEQUENCE</scope>
    <source>
        <strain evidence="2">NIES-3780</strain>
    </source>
</reference>
<comment type="caution">
    <text evidence="2">The sequence shown here is derived from an EMBL/GenBank/DDBJ whole genome shotgun (WGS) entry which is preliminary data.</text>
</comment>
<proteinExistence type="predicted"/>
<gene>
    <name evidence="2" type="ORF">Vafri_7257</name>
</gene>
<feature type="region of interest" description="Disordered" evidence="1">
    <location>
        <begin position="1"/>
        <end position="142"/>
    </location>
</feature>
<protein>
    <submittedName>
        <fullName evidence="2">Uncharacterized protein</fullName>
    </submittedName>
</protein>
<dbReference type="Proteomes" id="UP000747399">
    <property type="component" value="Unassembled WGS sequence"/>
</dbReference>
<name>A0A8J4EWS3_9CHLO</name>
<feature type="compositionally biased region" description="Basic and acidic residues" evidence="1">
    <location>
        <begin position="98"/>
        <end position="118"/>
    </location>
</feature>
<evidence type="ECO:0000313" key="2">
    <source>
        <dbReference type="EMBL" id="GIL51191.1"/>
    </source>
</evidence>
<feature type="compositionally biased region" description="Basic and acidic residues" evidence="1">
    <location>
        <begin position="69"/>
        <end position="90"/>
    </location>
</feature>
<evidence type="ECO:0000313" key="3">
    <source>
        <dbReference type="Proteomes" id="UP000747399"/>
    </source>
</evidence>
<feature type="non-terminal residue" evidence="2">
    <location>
        <position position="142"/>
    </location>
</feature>
<feature type="compositionally biased region" description="Basic and acidic residues" evidence="1">
    <location>
        <begin position="50"/>
        <end position="59"/>
    </location>
</feature>
<evidence type="ECO:0000256" key="1">
    <source>
        <dbReference type="SAM" id="MobiDB-lite"/>
    </source>
</evidence>